<dbReference type="InterPro" id="IPR036244">
    <property type="entry name" value="TipA-like_antibiotic-bd"/>
</dbReference>
<dbReference type="InterPro" id="IPR009061">
    <property type="entry name" value="DNA-bd_dom_put_sf"/>
</dbReference>
<dbReference type="PRINTS" id="PR00040">
    <property type="entry name" value="HTHMERR"/>
</dbReference>
<proteinExistence type="predicted"/>
<dbReference type="PROSITE" id="PS50937">
    <property type="entry name" value="HTH_MERR_2"/>
    <property type="match status" value="1"/>
</dbReference>
<dbReference type="SMART" id="SM00422">
    <property type="entry name" value="HTH_MERR"/>
    <property type="match status" value="1"/>
</dbReference>
<dbReference type="Pfam" id="PF07739">
    <property type="entry name" value="TipAS"/>
    <property type="match status" value="1"/>
</dbReference>
<keyword evidence="3" id="KW-0010">Activator</keyword>
<dbReference type="RefSeq" id="WP_345406327.1">
    <property type="nucleotide sequence ID" value="NZ_BAAAXS010000001.1"/>
</dbReference>
<dbReference type="SUPFAM" id="SSF46955">
    <property type="entry name" value="Putative DNA-binding domain"/>
    <property type="match status" value="1"/>
</dbReference>
<dbReference type="Gene3D" id="1.10.490.50">
    <property type="entry name" value="Antibiotic binding domain of TipA-like multidrug resistance regulators"/>
    <property type="match status" value="1"/>
</dbReference>
<dbReference type="PROSITE" id="PS00552">
    <property type="entry name" value="HTH_MERR_1"/>
    <property type="match status" value="1"/>
</dbReference>
<dbReference type="InterPro" id="IPR000551">
    <property type="entry name" value="MerR-type_HTH_dom"/>
</dbReference>
<feature type="domain" description="HTH merR-type" evidence="5">
    <location>
        <begin position="5"/>
        <end position="74"/>
    </location>
</feature>
<dbReference type="Gene3D" id="1.10.1660.10">
    <property type="match status" value="1"/>
</dbReference>
<evidence type="ECO:0000259" key="5">
    <source>
        <dbReference type="PROSITE" id="PS50937"/>
    </source>
</evidence>
<keyword evidence="4" id="KW-0804">Transcription</keyword>
<evidence type="ECO:0000256" key="4">
    <source>
        <dbReference type="ARBA" id="ARBA00023163"/>
    </source>
</evidence>
<gene>
    <name evidence="6" type="ORF">ACFFR3_48210</name>
</gene>
<evidence type="ECO:0000256" key="1">
    <source>
        <dbReference type="ARBA" id="ARBA00023015"/>
    </source>
</evidence>
<keyword evidence="7" id="KW-1185">Reference proteome</keyword>
<dbReference type="InterPro" id="IPR015358">
    <property type="entry name" value="Tscrpt_reg_MerR_DNA-bd"/>
</dbReference>
<dbReference type="Pfam" id="PF00376">
    <property type="entry name" value="MerR"/>
    <property type="match status" value="1"/>
</dbReference>
<name>A0ABV5P420_9ACTN</name>
<comment type="caution">
    <text evidence="6">The sequence shown here is derived from an EMBL/GenBank/DDBJ whole genome shotgun (WGS) entry which is preliminary data.</text>
</comment>
<dbReference type="CDD" id="cd01106">
    <property type="entry name" value="HTH_TipAL-Mta"/>
    <property type="match status" value="1"/>
</dbReference>
<evidence type="ECO:0000313" key="6">
    <source>
        <dbReference type="EMBL" id="MFB9477329.1"/>
    </source>
</evidence>
<dbReference type="InterPro" id="IPR012925">
    <property type="entry name" value="TipAS_dom"/>
</dbReference>
<protein>
    <submittedName>
        <fullName evidence="6">MerR family transcriptional regulator</fullName>
    </submittedName>
</protein>
<dbReference type="EMBL" id="JBHMCF010000061">
    <property type="protein sequence ID" value="MFB9477329.1"/>
    <property type="molecule type" value="Genomic_DNA"/>
</dbReference>
<evidence type="ECO:0000256" key="2">
    <source>
        <dbReference type="ARBA" id="ARBA00023125"/>
    </source>
</evidence>
<dbReference type="InterPro" id="IPR047057">
    <property type="entry name" value="MerR_fam"/>
</dbReference>
<dbReference type="PANTHER" id="PTHR30204:SF90">
    <property type="entry name" value="HTH-TYPE TRANSCRIPTIONAL ACTIVATOR MTA"/>
    <property type="match status" value="1"/>
</dbReference>
<dbReference type="Proteomes" id="UP001589568">
    <property type="component" value="Unassembled WGS sequence"/>
</dbReference>
<organism evidence="6 7">
    <name type="scientific">Nonomuraea salmonea</name>
    <dbReference type="NCBI Taxonomy" id="46181"/>
    <lineage>
        <taxon>Bacteria</taxon>
        <taxon>Bacillati</taxon>
        <taxon>Actinomycetota</taxon>
        <taxon>Actinomycetes</taxon>
        <taxon>Streptosporangiales</taxon>
        <taxon>Streptosporangiaceae</taxon>
        <taxon>Nonomuraea</taxon>
    </lineage>
</organism>
<reference evidence="6 7" key="1">
    <citation type="submission" date="2024-09" db="EMBL/GenBank/DDBJ databases">
        <authorList>
            <person name="Sun Q."/>
            <person name="Mori K."/>
        </authorList>
    </citation>
    <scope>NUCLEOTIDE SEQUENCE [LARGE SCALE GENOMIC DNA]</scope>
    <source>
        <strain evidence="6 7">JCM 3324</strain>
    </source>
</reference>
<keyword evidence="1" id="KW-0805">Transcription regulation</keyword>
<sequence length="259" mass="29410">MTTSEHTVGAIAELTGVSVRTLHHYDEIGLLEPSERSPAGYRLYSADDLRRLQRVLFYRELGFGLDAIGAILADPARGDADRLEEQRALLLQRIERQRAMVAAIDRELHARRLGLTLTPRERLEILGGTRLEDRADRAEERFGGSELWEQRRRRASAYSAADWAEIRDEQAGIHQRLLDAMNAGLPAGDPAVMDLAEEHRLHLHRRFHDCGHDVHRGLARAYLANERVGRNYDDMAPGLSQYVHDAIMANADRAQRQRL</sequence>
<evidence type="ECO:0000313" key="7">
    <source>
        <dbReference type="Proteomes" id="UP001589568"/>
    </source>
</evidence>
<dbReference type="Pfam" id="PF09278">
    <property type="entry name" value="MerR-DNA-bind"/>
    <property type="match status" value="1"/>
</dbReference>
<dbReference type="PANTHER" id="PTHR30204">
    <property type="entry name" value="REDOX-CYCLING DRUG-SENSING TRANSCRIPTIONAL ACTIVATOR SOXR"/>
    <property type="match status" value="1"/>
</dbReference>
<evidence type="ECO:0000256" key="3">
    <source>
        <dbReference type="ARBA" id="ARBA00023159"/>
    </source>
</evidence>
<dbReference type="SUPFAM" id="SSF89082">
    <property type="entry name" value="Antibiotic binding domain of TipA-like multidrug resistance regulators"/>
    <property type="match status" value="1"/>
</dbReference>
<accession>A0ABV5P420</accession>
<keyword evidence="2" id="KW-0238">DNA-binding</keyword>